<feature type="transmembrane region" description="Helical" evidence="1">
    <location>
        <begin position="109"/>
        <end position="127"/>
    </location>
</feature>
<sequence length="212" mass="22399">MGCFLPLLFLLLLPVLFFFFYFQVAAFSLTKLGLSPQGAVLFFSLCLIGGIINIPVSRQPIIVEEGPIFGLPFFFYYPPRVREQVIAVNLGGAILPGLFSLYLLGRAPLLATLMATVVVAAVAKGLARPVPGVGIILPAFIPPLVAAVAALLLSRDNPAPVAYISGVWGTLLGADILNWSRFREMGALVLSIGGAGVFDGIFLVGIVAALLT</sequence>
<comment type="caution">
    <text evidence="2">The sequence shown here is derived from an EMBL/GenBank/DDBJ whole genome shotgun (WGS) entry which is preliminary data.</text>
</comment>
<reference evidence="2 3" key="1">
    <citation type="submission" date="2018-11" db="EMBL/GenBank/DDBJ databases">
        <title>Genomic Encyclopedia of Type Strains, Phase IV (KMG-IV): sequencing the most valuable type-strain genomes for metagenomic binning, comparative biology and taxonomic classification.</title>
        <authorList>
            <person name="Goeker M."/>
        </authorList>
    </citation>
    <scope>NUCLEOTIDE SEQUENCE [LARGE SCALE GENOMIC DNA]</scope>
    <source>
        <strain evidence="2 3">DSM 102936</strain>
    </source>
</reference>
<feature type="transmembrane region" description="Helical" evidence="1">
    <location>
        <begin position="85"/>
        <end position="104"/>
    </location>
</feature>
<dbReference type="RefSeq" id="WP_123927744.1">
    <property type="nucleotide sequence ID" value="NZ_RKRE01000001.1"/>
</dbReference>
<keyword evidence="3" id="KW-1185">Reference proteome</keyword>
<feature type="transmembrane region" description="Helical" evidence="1">
    <location>
        <begin position="36"/>
        <end position="54"/>
    </location>
</feature>
<dbReference type="InterPro" id="IPR011672">
    <property type="entry name" value="DUF1614"/>
</dbReference>
<feature type="transmembrane region" description="Helical" evidence="1">
    <location>
        <begin position="133"/>
        <end position="153"/>
    </location>
</feature>
<keyword evidence="1" id="KW-1133">Transmembrane helix</keyword>
<proteinExistence type="predicted"/>
<dbReference type="AlphaFoldDB" id="A0A3N5AXT6"/>
<feature type="transmembrane region" description="Helical" evidence="1">
    <location>
        <begin position="185"/>
        <end position="211"/>
    </location>
</feature>
<keyword evidence="1" id="KW-0472">Membrane</keyword>
<organism evidence="2 3">
    <name type="scientific">Thermodesulfitimonas autotrophica</name>
    <dbReference type="NCBI Taxonomy" id="1894989"/>
    <lineage>
        <taxon>Bacteria</taxon>
        <taxon>Bacillati</taxon>
        <taxon>Bacillota</taxon>
        <taxon>Clostridia</taxon>
        <taxon>Thermoanaerobacterales</taxon>
        <taxon>Thermoanaerobacteraceae</taxon>
        <taxon>Thermodesulfitimonas</taxon>
    </lineage>
</organism>
<gene>
    <name evidence="2" type="ORF">EDD75_0590</name>
</gene>
<evidence type="ECO:0000256" key="1">
    <source>
        <dbReference type="SAM" id="Phobius"/>
    </source>
</evidence>
<dbReference type="Proteomes" id="UP000282654">
    <property type="component" value="Unassembled WGS sequence"/>
</dbReference>
<dbReference type="EMBL" id="RKRE01000001">
    <property type="protein sequence ID" value="RPF49767.1"/>
    <property type="molecule type" value="Genomic_DNA"/>
</dbReference>
<dbReference type="Pfam" id="PF07758">
    <property type="entry name" value="DUF1614"/>
    <property type="match status" value="1"/>
</dbReference>
<dbReference type="OrthoDB" id="9782559at2"/>
<evidence type="ECO:0000313" key="3">
    <source>
        <dbReference type="Proteomes" id="UP000282654"/>
    </source>
</evidence>
<protein>
    <submittedName>
        <fullName evidence="2">Putative membrane protein</fullName>
    </submittedName>
</protein>
<evidence type="ECO:0000313" key="2">
    <source>
        <dbReference type="EMBL" id="RPF49767.1"/>
    </source>
</evidence>
<feature type="transmembrane region" description="Helical" evidence="1">
    <location>
        <begin position="160"/>
        <end position="179"/>
    </location>
</feature>
<keyword evidence="1" id="KW-0812">Transmembrane</keyword>
<name>A0A3N5AXT6_9THEO</name>
<accession>A0A3N5AXT6</accession>